<evidence type="ECO:0000313" key="2">
    <source>
        <dbReference type="Proteomes" id="UP001548189"/>
    </source>
</evidence>
<dbReference type="Proteomes" id="UP001548189">
    <property type="component" value="Unassembled WGS sequence"/>
</dbReference>
<keyword evidence="2" id="KW-1185">Reference proteome</keyword>
<organism evidence="1 2">
    <name type="scientific">Aliikangiella maris</name>
    <dbReference type="NCBI Taxonomy" id="3162458"/>
    <lineage>
        <taxon>Bacteria</taxon>
        <taxon>Pseudomonadati</taxon>
        <taxon>Pseudomonadota</taxon>
        <taxon>Gammaproteobacteria</taxon>
        <taxon>Oceanospirillales</taxon>
        <taxon>Pleioneaceae</taxon>
        <taxon>Aliikangiella</taxon>
    </lineage>
</organism>
<dbReference type="EMBL" id="JBEVCJ010000001">
    <property type="protein sequence ID" value="MET1253671.1"/>
    <property type="molecule type" value="Genomic_DNA"/>
</dbReference>
<accession>A0ABV2BNZ7</accession>
<dbReference type="Pfam" id="PF11306">
    <property type="entry name" value="DUF3108"/>
    <property type="match status" value="1"/>
</dbReference>
<sequence>MQSNLPTTQSLESNSAESISPGEQNRMYARLKENPWFFLHPYNAVYEIASDGEKLGKATRRLKRQNNQWELEISSKLKKWLLSLKSKETSAFIIKNKQLQTTHFLTSTKISFKSPRMVEQNFDWQKQIETGKKGEQFWELPLQDQLFDRMSHILQLRADLLTHQPTFKYLISYKGRRKIYEYAKTAKESLQTPMGTYEAIRMDRISGDDSNFSIWLCPELNYFPIKIAQFEQDKPDVILTLSQLSVLP</sequence>
<reference evidence="1 2" key="1">
    <citation type="submission" date="2024-06" db="EMBL/GenBank/DDBJ databases">
        <authorList>
            <person name="Li F."/>
        </authorList>
    </citation>
    <scope>NUCLEOTIDE SEQUENCE [LARGE SCALE GENOMIC DNA]</scope>
    <source>
        <strain evidence="1 2">GXAS 311</strain>
    </source>
</reference>
<dbReference type="InterPro" id="IPR021457">
    <property type="entry name" value="DUF3108"/>
</dbReference>
<protein>
    <submittedName>
        <fullName evidence="1">DUF3108 domain-containing protein</fullName>
    </submittedName>
</protein>
<name>A0ABV2BNZ7_9GAMM</name>
<proteinExistence type="predicted"/>
<gene>
    <name evidence="1" type="ORF">ABVT43_00890</name>
</gene>
<comment type="caution">
    <text evidence="1">The sequence shown here is derived from an EMBL/GenBank/DDBJ whole genome shotgun (WGS) entry which is preliminary data.</text>
</comment>
<evidence type="ECO:0000313" key="1">
    <source>
        <dbReference type="EMBL" id="MET1253671.1"/>
    </source>
</evidence>